<gene>
    <name evidence="11" type="ORF">MPSI1_002842</name>
</gene>
<evidence type="ECO:0000256" key="1">
    <source>
        <dbReference type="ARBA" id="ARBA00004123"/>
    </source>
</evidence>
<dbReference type="GO" id="GO:0005737">
    <property type="term" value="C:cytoplasm"/>
    <property type="evidence" value="ECO:0007669"/>
    <property type="project" value="UniProtKB-SubCell"/>
</dbReference>
<accession>A0AAF0JLH8</accession>
<keyword evidence="8" id="KW-0131">Cell cycle</keyword>
<dbReference type="Proteomes" id="UP001214628">
    <property type="component" value="Chromosome 4"/>
</dbReference>
<comment type="subcellular location">
    <subcellularLocation>
        <location evidence="2">Cytoplasm</location>
    </subcellularLocation>
    <subcellularLocation>
        <location evidence="1">Nucleus</location>
    </subcellularLocation>
</comment>
<dbReference type="InterPro" id="IPR053822">
    <property type="entry name" value="SDE2-like_dom"/>
</dbReference>
<reference evidence="11" key="1">
    <citation type="submission" date="2023-02" db="EMBL/GenBank/DDBJ databases">
        <title>Mating type loci evolution in Malassezia.</title>
        <authorList>
            <person name="Coelho M.A."/>
        </authorList>
    </citation>
    <scope>NUCLEOTIDE SEQUENCE</scope>
    <source>
        <strain evidence="11">CBS 14136</strain>
    </source>
</reference>
<feature type="region of interest" description="Disordered" evidence="9">
    <location>
        <begin position="159"/>
        <end position="212"/>
    </location>
</feature>
<organism evidence="11 12">
    <name type="scientific">Malassezia psittaci</name>
    <dbReference type="NCBI Taxonomy" id="1821823"/>
    <lineage>
        <taxon>Eukaryota</taxon>
        <taxon>Fungi</taxon>
        <taxon>Dikarya</taxon>
        <taxon>Basidiomycota</taxon>
        <taxon>Ustilaginomycotina</taxon>
        <taxon>Malasseziomycetes</taxon>
        <taxon>Malasseziales</taxon>
        <taxon>Malasseziaceae</taxon>
        <taxon>Malassezia</taxon>
    </lineage>
</organism>
<keyword evidence="4" id="KW-0963">Cytoplasm</keyword>
<evidence type="ECO:0000259" key="10">
    <source>
        <dbReference type="Pfam" id="PF22782"/>
    </source>
</evidence>
<evidence type="ECO:0000256" key="2">
    <source>
        <dbReference type="ARBA" id="ARBA00004496"/>
    </source>
</evidence>
<comment type="similarity">
    <text evidence="3">Belongs to the SDE2 family.</text>
</comment>
<dbReference type="PANTHER" id="PTHR12786:SF1">
    <property type="entry name" value="SPLICING REGULATOR SDE2"/>
    <property type="match status" value="1"/>
</dbReference>
<dbReference type="AlphaFoldDB" id="A0AAF0JLH8"/>
<dbReference type="GO" id="GO:0005634">
    <property type="term" value="C:nucleus"/>
    <property type="evidence" value="ECO:0007669"/>
    <property type="project" value="UniProtKB-SubCell"/>
</dbReference>
<evidence type="ECO:0000256" key="8">
    <source>
        <dbReference type="ARBA" id="ARBA00023306"/>
    </source>
</evidence>
<dbReference type="GO" id="GO:0008380">
    <property type="term" value="P:RNA splicing"/>
    <property type="evidence" value="ECO:0007669"/>
    <property type="project" value="UniProtKB-KW"/>
</dbReference>
<keyword evidence="6" id="KW-0508">mRNA splicing</keyword>
<proteinExistence type="inferred from homology"/>
<feature type="region of interest" description="Disordered" evidence="9">
    <location>
        <begin position="236"/>
        <end position="262"/>
    </location>
</feature>
<keyword evidence="12" id="KW-1185">Reference proteome</keyword>
<evidence type="ECO:0000313" key="11">
    <source>
        <dbReference type="EMBL" id="WFD44176.1"/>
    </source>
</evidence>
<keyword evidence="5" id="KW-0507">mRNA processing</keyword>
<evidence type="ECO:0000256" key="3">
    <source>
        <dbReference type="ARBA" id="ARBA00008726"/>
    </source>
</evidence>
<evidence type="ECO:0000256" key="9">
    <source>
        <dbReference type="SAM" id="MobiDB-lite"/>
    </source>
</evidence>
<evidence type="ECO:0000256" key="4">
    <source>
        <dbReference type="ARBA" id="ARBA00022490"/>
    </source>
</evidence>
<dbReference type="Pfam" id="PF22782">
    <property type="entry name" value="SDE2"/>
    <property type="match status" value="1"/>
</dbReference>
<sequence length="262" mass="28468">MLSANPNFDVHVGMFAPFGAIRTRIDGQTTAGDVLSGIAAMLGLSRGDASLLRLSTKGGRPINANANIQQLAQGTFADLEVRCCAMGGKGGFGNQLRAAGARMANKNGNVDSCRDLSGRRISTIKEAQRLAEYIEKAPERQKELDEAQARKYAKLEKMLGRRPKSSEEFTEAASKLHDAGDDLDDGEVPEKPELQSEAGPSKPIKRKERIDDHEFVEQSREIVDNVRSAVAMAMRKKKKKQVEKGKAVETVTKSEVVGTKSV</sequence>
<dbReference type="InterPro" id="IPR051421">
    <property type="entry name" value="RNA_Proc_DNA_Dmg_Regulator"/>
</dbReference>
<dbReference type="EMBL" id="CP118378">
    <property type="protein sequence ID" value="WFD44176.1"/>
    <property type="molecule type" value="Genomic_DNA"/>
</dbReference>
<evidence type="ECO:0000313" key="12">
    <source>
        <dbReference type="Proteomes" id="UP001214628"/>
    </source>
</evidence>
<evidence type="ECO:0000256" key="5">
    <source>
        <dbReference type="ARBA" id="ARBA00022664"/>
    </source>
</evidence>
<dbReference type="GO" id="GO:0006397">
    <property type="term" value="P:mRNA processing"/>
    <property type="evidence" value="ECO:0007669"/>
    <property type="project" value="UniProtKB-KW"/>
</dbReference>
<evidence type="ECO:0000256" key="7">
    <source>
        <dbReference type="ARBA" id="ARBA00023242"/>
    </source>
</evidence>
<protein>
    <recommendedName>
        <fullName evidence="10">SDE2-like domain-containing protein</fullName>
    </recommendedName>
</protein>
<evidence type="ECO:0000256" key="6">
    <source>
        <dbReference type="ARBA" id="ARBA00023187"/>
    </source>
</evidence>
<feature type="domain" description="SDE2-like" evidence="10">
    <location>
        <begin position="87"/>
        <end position="173"/>
    </location>
</feature>
<dbReference type="PANTHER" id="PTHR12786">
    <property type="entry name" value="SPLICING FACTOR SF3A-RELATED"/>
    <property type="match status" value="1"/>
</dbReference>
<keyword evidence="7" id="KW-0539">Nucleus</keyword>
<name>A0AAF0JLH8_9BASI</name>